<evidence type="ECO:0000259" key="2">
    <source>
        <dbReference type="Pfam" id="PF19251"/>
    </source>
</evidence>
<dbReference type="EMBL" id="MN740355">
    <property type="protein sequence ID" value="QHU02191.1"/>
    <property type="molecule type" value="Genomic_DNA"/>
</dbReference>
<accession>A0A6C0JBL3</accession>
<name>A0A6C0JBL3_9ZZZZ</name>
<evidence type="ECO:0000256" key="1">
    <source>
        <dbReference type="SAM" id="MobiDB-lite"/>
    </source>
</evidence>
<feature type="domain" description="DUF5899" evidence="2">
    <location>
        <begin position="180"/>
        <end position="218"/>
    </location>
</feature>
<feature type="region of interest" description="Disordered" evidence="1">
    <location>
        <begin position="594"/>
        <end position="613"/>
    </location>
</feature>
<dbReference type="AlphaFoldDB" id="A0A6C0JBL3"/>
<protein>
    <recommendedName>
        <fullName evidence="2">DUF5899 domain-containing protein</fullName>
    </recommendedName>
</protein>
<reference evidence="3" key="1">
    <citation type="journal article" date="2020" name="Nature">
        <title>Giant virus diversity and host interactions through global metagenomics.</title>
        <authorList>
            <person name="Schulz F."/>
            <person name="Roux S."/>
            <person name="Paez-Espino D."/>
            <person name="Jungbluth S."/>
            <person name="Walsh D.A."/>
            <person name="Denef V.J."/>
            <person name="McMahon K.D."/>
            <person name="Konstantinidis K.T."/>
            <person name="Eloe-Fadrosh E.A."/>
            <person name="Kyrpides N.C."/>
            <person name="Woyke T."/>
        </authorList>
    </citation>
    <scope>NUCLEOTIDE SEQUENCE</scope>
    <source>
        <strain evidence="3">GVMAG-M-3300025880-75</strain>
    </source>
</reference>
<dbReference type="InterPro" id="IPR045418">
    <property type="entry name" value="P2_DUF5899"/>
</dbReference>
<organism evidence="3">
    <name type="scientific">viral metagenome</name>
    <dbReference type="NCBI Taxonomy" id="1070528"/>
    <lineage>
        <taxon>unclassified sequences</taxon>
        <taxon>metagenomes</taxon>
        <taxon>organismal metagenomes</taxon>
    </lineage>
</organism>
<dbReference type="Pfam" id="PF19251">
    <property type="entry name" value="DUF5899"/>
    <property type="match status" value="1"/>
</dbReference>
<proteinExistence type="predicted"/>
<sequence length="613" mass="67416">MAEIAIPMAVLGVMYIISNKEKKEGFTNEPLPNLNRPVVNWPSERKQEHKGYVVENKRDLLNETNVQTYQGYRNSTENLYQPTGYKKALASNEKKVGAFQSLTGENVSSKGLDHNNMVPFFGSKVTQGTGEKGYEGLLDIYTGGGSQQNKKEGIAPLFKPRANMSHINGTPNNNEFMMERQRSVLTNKMNNTKPWEEIRVGPGLGKGYTSEGSNGFNSGMEERSKYLPKTVDQLRASTNPKVTYAGQVLGAFVGKGNAKTAHDMAQQSRSVGPNGEKIPQVYQNFKNRPDTYYENPSSRWFTTTGAEKAQTVRSAVILQPENRTTTTREYFGTAGDREAEGTYQPGHFRQSHKISLGSEQTGPAAKQGGWGATNKDYGKNGYKARANARTFTGQRNDMGIAGSIVSALTAPLLDLLRPTRKQNVIGNMRPMGNVQGMNGNHAEPVWNPSDAPAPTIREQTENTKHIMAGGFKNDNGYLIKNNTPVPQERDSTSVAYYNNAGAQGGTSAPRPYDADYNARLNPNKQIISKVNRYNIGNTNLTSHTQNISTFSNTATNATQLIPSMPKCAATQQTIGELSGKHTRERAVNCQRNNPGMVQAFNDNPYSQSLQSWA</sequence>
<evidence type="ECO:0000313" key="3">
    <source>
        <dbReference type="EMBL" id="QHU02191.1"/>
    </source>
</evidence>